<dbReference type="GO" id="GO:0046872">
    <property type="term" value="F:metal ion binding"/>
    <property type="evidence" value="ECO:0007669"/>
    <property type="project" value="UniProtKB-KW"/>
</dbReference>
<dbReference type="GO" id="GO:0032541">
    <property type="term" value="C:cortical endoplasmic reticulum"/>
    <property type="evidence" value="ECO:0007669"/>
    <property type="project" value="TreeGrafter"/>
</dbReference>
<dbReference type="GO" id="GO:0043001">
    <property type="term" value="P:Golgi to plasma membrane protein transport"/>
    <property type="evidence" value="ECO:0007669"/>
    <property type="project" value="TreeGrafter"/>
</dbReference>
<dbReference type="AlphaFoldDB" id="A0A2I1D230"/>
<dbReference type="PANTHER" id="PTHR47669">
    <property type="entry name" value="PHOSPHATIDYLINOSITOL TRANSFER PROTEIN SFH5"/>
    <property type="match status" value="1"/>
</dbReference>
<feature type="region of interest" description="Disordered" evidence="16">
    <location>
        <begin position="1"/>
        <end position="89"/>
    </location>
</feature>
<sequence length="376" mass="42793">MSNRRGNEGGSVKQGERAAAPKSTTGESSQRPTGAQDDTIREEVVGGDNGGGDNNNNTKNDGNNKNDQDGGNPDNPPDRPDYLDKHPQLGPLFDRLPNIINVARHGEIWGVNLLDERHIPTVNILIKFLRASDGDLHRAEERLISVLEWRRDMNPIRLANTQHNHQRFRDLGYLTHYTDNAGEEVVTTWIIYGVARDFNITYGNRYNFRDWHIALLEMAAHELKIDESTIVMNYGGPDPHKMRQVQDFKNVSFTQSGYSKFKRCAKWTIDTVTAAYQELLYERYFVNVPAIKGCRSKFSEILRSQNTTRPFYAITDGKELSSKFPNSIKVQLPQSYGGKGGDLQTNAREVHLRAPSVTLITADSRRKITFNRLFWW</sequence>
<comment type="similarity">
    <text evidence="3 15">Belongs to the SFH5 family.</text>
</comment>
<name>A0A2I1D230_ASPC2</name>
<keyword evidence="12 15" id="KW-0472">Membrane</keyword>
<organism evidence="18 19">
    <name type="scientific">Aspergillus campestris (strain IBT 28561)</name>
    <dbReference type="NCBI Taxonomy" id="1392248"/>
    <lineage>
        <taxon>Eukaryota</taxon>
        <taxon>Fungi</taxon>
        <taxon>Dikarya</taxon>
        <taxon>Ascomycota</taxon>
        <taxon>Pezizomycotina</taxon>
        <taxon>Eurotiomycetes</taxon>
        <taxon>Eurotiomycetidae</taxon>
        <taxon>Eurotiales</taxon>
        <taxon>Aspergillaceae</taxon>
        <taxon>Aspergillus</taxon>
        <taxon>Aspergillus subgen. Circumdati</taxon>
    </lineage>
</organism>
<feature type="compositionally biased region" description="Basic and acidic residues" evidence="16">
    <location>
        <begin position="76"/>
        <end position="87"/>
    </location>
</feature>
<dbReference type="InterPro" id="IPR036273">
    <property type="entry name" value="CRAL/TRIO_N_dom_sf"/>
</dbReference>
<keyword evidence="9 15" id="KW-0492">Microsome</keyword>
<keyword evidence="11 15" id="KW-0445">Lipid transport</keyword>
<keyword evidence="19" id="KW-1185">Reference proteome</keyword>
<dbReference type="InterPro" id="IPR036865">
    <property type="entry name" value="CRAL-TRIO_dom_sf"/>
</dbReference>
<dbReference type="GO" id="GO:0008526">
    <property type="term" value="F:phosphatidylinositol transfer activity"/>
    <property type="evidence" value="ECO:0007669"/>
    <property type="project" value="UniProtKB-UniRule"/>
</dbReference>
<evidence type="ECO:0000256" key="16">
    <source>
        <dbReference type="SAM" id="MobiDB-lite"/>
    </source>
</evidence>
<evidence type="ECO:0000256" key="3">
    <source>
        <dbReference type="ARBA" id="ARBA00006667"/>
    </source>
</evidence>
<dbReference type="GO" id="GO:0005886">
    <property type="term" value="C:plasma membrane"/>
    <property type="evidence" value="ECO:0007669"/>
    <property type="project" value="TreeGrafter"/>
</dbReference>
<keyword evidence="4 15" id="KW-0813">Transport</keyword>
<comment type="subcellular location">
    <subcellularLocation>
        <location evidence="15">Cytoplasm</location>
    </subcellularLocation>
    <subcellularLocation>
        <location evidence="2 15">Endoplasmic reticulum membrane</location>
        <topology evidence="2 15">Peripheral membrane protein</topology>
    </subcellularLocation>
    <subcellularLocation>
        <location evidence="15">Microsome membrane</location>
        <topology evidence="15">Peripheral membrane protein</topology>
    </subcellularLocation>
</comment>
<dbReference type="SUPFAM" id="SSF52087">
    <property type="entry name" value="CRAL/TRIO domain"/>
    <property type="match status" value="1"/>
</dbReference>
<evidence type="ECO:0000256" key="8">
    <source>
        <dbReference type="ARBA" id="ARBA00022824"/>
    </source>
</evidence>
<dbReference type="Pfam" id="PF00650">
    <property type="entry name" value="CRAL_TRIO"/>
    <property type="match status" value="1"/>
</dbReference>
<dbReference type="Gene3D" id="3.40.525.10">
    <property type="entry name" value="CRAL-TRIO lipid binding domain"/>
    <property type="match status" value="1"/>
</dbReference>
<dbReference type="InterPro" id="IPR001251">
    <property type="entry name" value="CRAL-TRIO_dom"/>
</dbReference>
<evidence type="ECO:0000256" key="7">
    <source>
        <dbReference type="ARBA" id="ARBA00022723"/>
    </source>
</evidence>
<dbReference type="GO" id="GO:0005829">
    <property type="term" value="C:cytosol"/>
    <property type="evidence" value="ECO:0007669"/>
    <property type="project" value="TreeGrafter"/>
</dbReference>
<evidence type="ECO:0000256" key="10">
    <source>
        <dbReference type="ARBA" id="ARBA00023004"/>
    </source>
</evidence>
<evidence type="ECO:0000256" key="4">
    <source>
        <dbReference type="ARBA" id="ARBA00022448"/>
    </source>
</evidence>
<keyword evidence="10" id="KW-0408">Iron</keyword>
<evidence type="ECO:0000259" key="17">
    <source>
        <dbReference type="Pfam" id="PF00650"/>
    </source>
</evidence>
<comment type="caution">
    <text evidence="18">The sequence shown here is derived from an EMBL/GenBank/DDBJ whole genome shotgun (WGS) entry which is preliminary data.</text>
</comment>
<dbReference type="SUPFAM" id="SSF46938">
    <property type="entry name" value="CRAL/TRIO N-terminal domain"/>
    <property type="match status" value="1"/>
</dbReference>
<evidence type="ECO:0000313" key="18">
    <source>
        <dbReference type="EMBL" id="PKY03917.1"/>
    </source>
</evidence>
<keyword evidence="8 15" id="KW-0256">Endoplasmic reticulum</keyword>
<dbReference type="GeneID" id="36541106"/>
<dbReference type="InterPro" id="IPR042938">
    <property type="entry name" value="Sfh5"/>
</dbReference>
<evidence type="ECO:0000256" key="1">
    <source>
        <dbReference type="ARBA" id="ARBA00001970"/>
    </source>
</evidence>
<protein>
    <recommendedName>
        <fullName evidence="15">Phosphatidylinositol transfer protein SFH5</fullName>
        <shortName evidence="15">PITP SFH5</shortName>
    </recommendedName>
</protein>
<dbReference type="EMBL" id="MSFM01000007">
    <property type="protein sequence ID" value="PKY03917.1"/>
    <property type="molecule type" value="Genomic_DNA"/>
</dbReference>
<evidence type="ECO:0000256" key="5">
    <source>
        <dbReference type="ARBA" id="ARBA00022490"/>
    </source>
</evidence>
<evidence type="ECO:0000313" key="19">
    <source>
        <dbReference type="Proteomes" id="UP000234254"/>
    </source>
</evidence>
<dbReference type="OrthoDB" id="75724at2759"/>
<dbReference type="RefSeq" id="XP_024692511.1">
    <property type="nucleotide sequence ID" value="XM_024833582.1"/>
</dbReference>
<evidence type="ECO:0000256" key="11">
    <source>
        <dbReference type="ARBA" id="ARBA00023055"/>
    </source>
</evidence>
<reference evidence="18" key="1">
    <citation type="submission" date="2016-12" db="EMBL/GenBank/DDBJ databases">
        <title>The genomes of Aspergillus section Nigri reveals drivers in fungal speciation.</title>
        <authorList>
            <consortium name="DOE Joint Genome Institute"/>
            <person name="Vesth T.C."/>
            <person name="Nybo J."/>
            <person name="Theobald S."/>
            <person name="Brandl J."/>
            <person name="Frisvad J.C."/>
            <person name="Nielsen K.F."/>
            <person name="Lyhne E.K."/>
            <person name="Kogle M.E."/>
            <person name="Kuo A."/>
            <person name="Riley R."/>
            <person name="Clum A."/>
            <person name="Nolan M."/>
            <person name="Lipzen A."/>
            <person name="Salamov A."/>
            <person name="Henrissat B."/>
            <person name="Wiebenga A."/>
            <person name="De vries R.P."/>
            <person name="Grigoriev I.V."/>
            <person name="Mortensen U.H."/>
            <person name="Andersen M.R."/>
            <person name="Baker S.E."/>
        </authorList>
    </citation>
    <scope>NUCLEOTIDE SEQUENCE</scope>
    <source>
        <strain evidence="18">IBT 28561</strain>
    </source>
</reference>
<evidence type="ECO:0000256" key="12">
    <source>
        <dbReference type="ARBA" id="ARBA00023136"/>
    </source>
</evidence>
<feature type="domain" description="CRAL-TRIO" evidence="17">
    <location>
        <begin position="237"/>
        <end position="338"/>
    </location>
</feature>
<evidence type="ECO:0000256" key="6">
    <source>
        <dbReference type="ARBA" id="ARBA00022617"/>
    </source>
</evidence>
<keyword evidence="5 15" id="KW-0963">Cytoplasm</keyword>
<comment type="catalytic activity">
    <reaction evidence="13">
        <text>a 1,2-diacyl-sn-glycero-3-phospho-(1D-myo-inositol)(in) = a 1,2-diacyl-sn-glycero-3-phospho-(1D-myo-inositol)(out)</text>
        <dbReference type="Rhea" id="RHEA:38691"/>
        <dbReference type="ChEBI" id="CHEBI:57880"/>
    </reaction>
    <physiologicalReaction direction="left-to-right" evidence="13">
        <dbReference type="Rhea" id="RHEA:38692"/>
    </physiologicalReaction>
</comment>
<dbReference type="PANTHER" id="PTHR47669:SF1">
    <property type="entry name" value="PHOSPHATIDYLINOSITOL TRANSFER PROTEIN SFH5"/>
    <property type="match status" value="1"/>
</dbReference>
<dbReference type="Proteomes" id="UP000234254">
    <property type="component" value="Unassembled WGS sequence"/>
</dbReference>
<dbReference type="VEuPathDB" id="FungiDB:P168DRAFT_237899"/>
<dbReference type="GO" id="GO:0017157">
    <property type="term" value="P:regulation of exocytosis"/>
    <property type="evidence" value="ECO:0007669"/>
    <property type="project" value="TreeGrafter"/>
</dbReference>
<evidence type="ECO:0000256" key="9">
    <source>
        <dbReference type="ARBA" id="ARBA00022848"/>
    </source>
</evidence>
<evidence type="ECO:0000256" key="14">
    <source>
        <dbReference type="ARBA" id="ARBA00024180"/>
    </source>
</evidence>
<evidence type="ECO:0000256" key="13">
    <source>
        <dbReference type="ARBA" id="ARBA00024146"/>
    </source>
</evidence>
<proteinExistence type="inferred from homology"/>
<comment type="function">
    <text evidence="14">Non-classical phosphatidylinositol (PtdIns) transfer protein (PITP), which exhibits PtdIns-binding/transfer activity in the absence of detectable PtdCho-binding/transfer activity. Regulates PtdIns(4,5)P2 homeostasis at the plasma membrane. Heme-binding protein that may play a role in organic oxidant-induced stress responses.</text>
</comment>
<gene>
    <name evidence="18" type="ORF">P168DRAFT_237899</name>
</gene>
<evidence type="ECO:0000256" key="15">
    <source>
        <dbReference type="RuleBase" id="RU367059"/>
    </source>
</evidence>
<accession>A0A2I1D230</accession>
<keyword evidence="7" id="KW-0479">Metal-binding</keyword>
<evidence type="ECO:0000256" key="2">
    <source>
        <dbReference type="ARBA" id="ARBA00004406"/>
    </source>
</evidence>
<comment type="cofactor">
    <cofactor evidence="1">
        <name>heme b</name>
        <dbReference type="ChEBI" id="CHEBI:60344"/>
    </cofactor>
</comment>
<dbReference type="GO" id="GO:0005789">
    <property type="term" value="C:endoplasmic reticulum membrane"/>
    <property type="evidence" value="ECO:0007669"/>
    <property type="project" value="UniProtKB-SubCell"/>
</dbReference>
<keyword evidence="6" id="KW-0349">Heme</keyword>
<feature type="compositionally biased region" description="Polar residues" evidence="16">
    <location>
        <begin position="22"/>
        <end position="33"/>
    </location>
</feature>